<organism evidence="2 3">
    <name type="scientific">Trichonephila clavata</name>
    <name type="common">Joro spider</name>
    <name type="synonym">Nephila clavata</name>
    <dbReference type="NCBI Taxonomy" id="2740835"/>
    <lineage>
        <taxon>Eukaryota</taxon>
        <taxon>Metazoa</taxon>
        <taxon>Ecdysozoa</taxon>
        <taxon>Arthropoda</taxon>
        <taxon>Chelicerata</taxon>
        <taxon>Arachnida</taxon>
        <taxon>Araneae</taxon>
        <taxon>Araneomorphae</taxon>
        <taxon>Entelegynae</taxon>
        <taxon>Araneoidea</taxon>
        <taxon>Nephilidae</taxon>
        <taxon>Trichonephila</taxon>
    </lineage>
</organism>
<evidence type="ECO:0000256" key="1">
    <source>
        <dbReference type="SAM" id="MobiDB-lite"/>
    </source>
</evidence>
<dbReference type="EMBL" id="BMAO01014752">
    <property type="protein sequence ID" value="GFQ96830.1"/>
    <property type="molecule type" value="Genomic_DNA"/>
</dbReference>
<feature type="compositionally biased region" description="Basic and acidic residues" evidence="1">
    <location>
        <begin position="1"/>
        <end position="12"/>
    </location>
</feature>
<accession>A0A8X6L3X8</accession>
<dbReference type="Proteomes" id="UP000887116">
    <property type="component" value="Unassembled WGS sequence"/>
</dbReference>
<comment type="caution">
    <text evidence="2">The sequence shown here is derived from an EMBL/GenBank/DDBJ whole genome shotgun (WGS) entry which is preliminary data.</text>
</comment>
<gene>
    <name evidence="2" type="ORF">TNCT_664021</name>
</gene>
<reference evidence="2" key="1">
    <citation type="submission" date="2020-07" db="EMBL/GenBank/DDBJ databases">
        <title>Multicomponent nature underlies the extraordinary mechanical properties of spider dragline silk.</title>
        <authorList>
            <person name="Kono N."/>
            <person name="Nakamura H."/>
            <person name="Mori M."/>
            <person name="Yoshida Y."/>
            <person name="Ohtoshi R."/>
            <person name="Malay A.D."/>
            <person name="Moran D.A.P."/>
            <person name="Tomita M."/>
            <person name="Numata K."/>
            <person name="Arakawa K."/>
        </authorList>
    </citation>
    <scope>NUCLEOTIDE SEQUENCE</scope>
</reference>
<protein>
    <submittedName>
        <fullName evidence="2">Uncharacterized protein</fullName>
    </submittedName>
</protein>
<name>A0A8X6L3X8_TRICU</name>
<feature type="region of interest" description="Disordered" evidence="1">
    <location>
        <begin position="1"/>
        <end position="24"/>
    </location>
</feature>
<keyword evidence="3" id="KW-1185">Reference proteome</keyword>
<evidence type="ECO:0000313" key="3">
    <source>
        <dbReference type="Proteomes" id="UP000887116"/>
    </source>
</evidence>
<proteinExistence type="predicted"/>
<dbReference type="AlphaFoldDB" id="A0A8X6L3X8"/>
<sequence length="126" mass="13857">MDSACDKPKGQSHEPVVSISSTEPMPLKVHPKDAVCKMCLLTFVPGLKSGMAVVLSRPPSIESLYLIKILINNQSFIPYGSKTMDKSHKIHRARDGCVNTSGSLFPSTLFHFFPDLTQVTVRNLSL</sequence>
<evidence type="ECO:0000313" key="2">
    <source>
        <dbReference type="EMBL" id="GFQ96830.1"/>
    </source>
</evidence>